<sequence>MQRESWRGELGASEERRSIAFSCDGVLRPQGTPLAGYSDLGRGARCCCCFSVTLCIPVSPFSSSYFVSIAPHSLKGDKRVTNIDCEATLAVLERARELQDRCIMYIRVSH</sequence>
<dbReference type="AlphaFoldDB" id="A0A5B7CL15"/>
<gene>
    <name evidence="1" type="ORF">E2C01_003016</name>
</gene>
<organism evidence="1 2">
    <name type="scientific">Portunus trituberculatus</name>
    <name type="common">Swimming crab</name>
    <name type="synonym">Neptunus trituberculatus</name>
    <dbReference type="NCBI Taxonomy" id="210409"/>
    <lineage>
        <taxon>Eukaryota</taxon>
        <taxon>Metazoa</taxon>
        <taxon>Ecdysozoa</taxon>
        <taxon>Arthropoda</taxon>
        <taxon>Crustacea</taxon>
        <taxon>Multicrustacea</taxon>
        <taxon>Malacostraca</taxon>
        <taxon>Eumalacostraca</taxon>
        <taxon>Eucarida</taxon>
        <taxon>Decapoda</taxon>
        <taxon>Pleocyemata</taxon>
        <taxon>Brachyura</taxon>
        <taxon>Eubrachyura</taxon>
        <taxon>Portunoidea</taxon>
        <taxon>Portunidae</taxon>
        <taxon>Portuninae</taxon>
        <taxon>Portunus</taxon>
    </lineage>
</organism>
<dbReference type="EMBL" id="VSRR010000114">
    <property type="protein sequence ID" value="MPC10382.1"/>
    <property type="molecule type" value="Genomic_DNA"/>
</dbReference>
<name>A0A5B7CL15_PORTR</name>
<reference evidence="1 2" key="1">
    <citation type="submission" date="2019-05" db="EMBL/GenBank/DDBJ databases">
        <title>Another draft genome of Portunus trituberculatus and its Hox gene families provides insights of decapod evolution.</title>
        <authorList>
            <person name="Jeong J.-H."/>
            <person name="Song I."/>
            <person name="Kim S."/>
            <person name="Choi T."/>
            <person name="Kim D."/>
            <person name="Ryu S."/>
            <person name="Kim W."/>
        </authorList>
    </citation>
    <scope>NUCLEOTIDE SEQUENCE [LARGE SCALE GENOMIC DNA]</scope>
    <source>
        <tissue evidence="1">Muscle</tissue>
    </source>
</reference>
<evidence type="ECO:0000313" key="2">
    <source>
        <dbReference type="Proteomes" id="UP000324222"/>
    </source>
</evidence>
<comment type="caution">
    <text evidence="1">The sequence shown here is derived from an EMBL/GenBank/DDBJ whole genome shotgun (WGS) entry which is preliminary data.</text>
</comment>
<evidence type="ECO:0000313" key="1">
    <source>
        <dbReference type="EMBL" id="MPC10382.1"/>
    </source>
</evidence>
<proteinExistence type="predicted"/>
<accession>A0A5B7CL15</accession>
<keyword evidence="2" id="KW-1185">Reference proteome</keyword>
<protein>
    <submittedName>
        <fullName evidence="1">Uncharacterized protein</fullName>
    </submittedName>
</protein>
<dbReference type="Proteomes" id="UP000324222">
    <property type="component" value="Unassembled WGS sequence"/>
</dbReference>